<dbReference type="CDD" id="cd02696">
    <property type="entry name" value="MurNAc-LAA"/>
    <property type="match status" value="1"/>
</dbReference>
<name>A0A9J6ZB63_9BACL</name>
<dbReference type="Pfam" id="PF01520">
    <property type="entry name" value="Amidase_3"/>
    <property type="match status" value="1"/>
</dbReference>
<dbReference type="AlphaFoldDB" id="A0A9J6ZB63"/>
<evidence type="ECO:0000256" key="1">
    <source>
        <dbReference type="ARBA" id="ARBA00022801"/>
    </source>
</evidence>
<evidence type="ECO:0000313" key="5">
    <source>
        <dbReference type="Proteomes" id="UP001056756"/>
    </source>
</evidence>
<dbReference type="KEGG" id="plig:NAG76_14675"/>
<dbReference type="PANTHER" id="PTHR30404">
    <property type="entry name" value="N-ACETYLMURAMOYL-L-ALANINE AMIDASE"/>
    <property type="match status" value="1"/>
</dbReference>
<organism evidence="4 5">
    <name type="scientific">Candidatus Pristimantibacillus lignocellulolyticus</name>
    <dbReference type="NCBI Taxonomy" id="2994561"/>
    <lineage>
        <taxon>Bacteria</taxon>
        <taxon>Bacillati</taxon>
        <taxon>Bacillota</taxon>
        <taxon>Bacilli</taxon>
        <taxon>Bacillales</taxon>
        <taxon>Paenibacillaceae</taxon>
        <taxon>Candidatus Pristimantibacillus</taxon>
    </lineage>
</organism>
<keyword evidence="1" id="KW-0378">Hydrolase</keyword>
<dbReference type="SMART" id="SM00646">
    <property type="entry name" value="Ami_3"/>
    <property type="match status" value="1"/>
</dbReference>
<gene>
    <name evidence="4" type="ORF">NAG76_14675</name>
</gene>
<proteinExistence type="predicted"/>
<dbReference type="InterPro" id="IPR050695">
    <property type="entry name" value="N-acetylmuramoyl_amidase_3"/>
</dbReference>
<dbReference type="Gene3D" id="3.40.630.40">
    <property type="entry name" value="Zn-dependent exopeptidases"/>
    <property type="match status" value="1"/>
</dbReference>
<dbReference type="PANTHER" id="PTHR30404:SF0">
    <property type="entry name" value="N-ACETYLMURAMOYL-L-ALANINE AMIDASE AMIC"/>
    <property type="match status" value="1"/>
</dbReference>
<evidence type="ECO:0000259" key="3">
    <source>
        <dbReference type="SMART" id="SM00646"/>
    </source>
</evidence>
<feature type="chain" id="PRO_5039928706" evidence="2">
    <location>
        <begin position="29"/>
        <end position="259"/>
    </location>
</feature>
<protein>
    <submittedName>
        <fullName evidence="4">N-acetylmuramoyl-L-alanine amidase</fullName>
    </submittedName>
</protein>
<accession>A0A9J6ZB63</accession>
<dbReference type="EMBL" id="CP097899">
    <property type="protein sequence ID" value="URN93081.1"/>
    <property type="molecule type" value="Genomic_DNA"/>
</dbReference>
<dbReference type="InterPro" id="IPR002508">
    <property type="entry name" value="MurNAc-LAA_cat"/>
</dbReference>
<dbReference type="GO" id="GO:0030288">
    <property type="term" value="C:outer membrane-bounded periplasmic space"/>
    <property type="evidence" value="ECO:0007669"/>
    <property type="project" value="TreeGrafter"/>
</dbReference>
<feature type="signal peptide" evidence="2">
    <location>
        <begin position="1"/>
        <end position="28"/>
    </location>
</feature>
<reference evidence="4" key="1">
    <citation type="submission" date="2022-05" db="EMBL/GenBank/DDBJ databases">
        <title>Novel bacterial taxa in a minimal lignocellulolytic consortium and its capacity to transform plastics disclosed by genome-resolved metagenomics.</title>
        <authorList>
            <person name="Rodriguez C.A.D."/>
            <person name="Diaz-Garcia L."/>
            <person name="Herrera K."/>
            <person name="Tarazona N.A."/>
            <person name="Sproer C."/>
            <person name="Overmann J."/>
            <person name="Jimenez D.J."/>
        </authorList>
    </citation>
    <scope>NUCLEOTIDE SEQUENCE</scope>
    <source>
        <strain evidence="4">MAG5</strain>
    </source>
</reference>
<dbReference type="Proteomes" id="UP001056756">
    <property type="component" value="Chromosome"/>
</dbReference>
<dbReference type="GO" id="GO:0008745">
    <property type="term" value="F:N-acetylmuramoyl-L-alanine amidase activity"/>
    <property type="evidence" value="ECO:0007669"/>
    <property type="project" value="InterPro"/>
</dbReference>
<dbReference type="GO" id="GO:0009253">
    <property type="term" value="P:peptidoglycan catabolic process"/>
    <property type="evidence" value="ECO:0007669"/>
    <property type="project" value="InterPro"/>
</dbReference>
<sequence length="259" mass="28415">MKNQSLLLKILLSSLVAIISWSSNTTQASYINSPVVAEEDSTLLHNVDAELLRLINVDGPYTEIMFPTTAVIIDAGHGGIDGGASYQNILEKDINLAVAKKLYAILQSNGIPTILNRTDDYALSDENDWHKTSSRHLKDLSQRMGLTREIEHVIFISLHVNATTNTRANGPLVLHQHTGESALLANNIQAPMNDLFGTSKHVVPVKTFYLLKFIKTPAVLVELGFISNAADRERLVTSSEQSKIASAIASGVLQYLWIN</sequence>
<keyword evidence="2" id="KW-0732">Signal</keyword>
<dbReference type="SUPFAM" id="SSF53187">
    <property type="entry name" value="Zn-dependent exopeptidases"/>
    <property type="match status" value="1"/>
</dbReference>
<evidence type="ECO:0000256" key="2">
    <source>
        <dbReference type="SAM" id="SignalP"/>
    </source>
</evidence>
<evidence type="ECO:0000313" key="4">
    <source>
        <dbReference type="EMBL" id="URN93081.1"/>
    </source>
</evidence>
<feature type="domain" description="MurNAc-LAA" evidence="3">
    <location>
        <begin position="147"/>
        <end position="253"/>
    </location>
</feature>